<reference evidence="2 3" key="1">
    <citation type="journal article" date="2020" name="G3 (Bethesda)">
        <title>Improved Reference Genome for Cyclotella cryptica CCMP332, a Model for Cell Wall Morphogenesis, Salinity Adaptation, and Lipid Production in Diatoms (Bacillariophyta).</title>
        <authorList>
            <person name="Roberts W.R."/>
            <person name="Downey K.M."/>
            <person name="Ruck E.C."/>
            <person name="Traller J.C."/>
            <person name="Alverson A.J."/>
        </authorList>
    </citation>
    <scope>NUCLEOTIDE SEQUENCE [LARGE SCALE GENOMIC DNA]</scope>
    <source>
        <strain evidence="2 3">CCMP332</strain>
    </source>
</reference>
<sequence length="487" mass="54138">MAIVHTRISTMISSKIKATITAGVVIAVVRGVLKSPMRSLIAQESPAIEHRNLSLNLNLDGGDSKHFGRKGMPRKTKALRSKTRSSFLDPKTVEQKPVAGFAGSFAFDPKTIRHKHFDHVSPLLEDGTYLLFTDLRSRGPNRDCIDIVNQQDRIKRIHYHFASCSMFDDMFGNRLALVYGIRMIANAMRKPFTFTCELSKGETPKGAAYLMEFNSAQNGGIGPIPSRNGEKYTAEDVCRLCANRFCNWHDRNLDVASDIMISDWKQLTRPEVVPIPDHDDAVIHLRLGDGLYSTQGGNEGKGIFPHEIYINLLKQAQEEKGVISSIGIVTSPFKGSNVRVFDRGSTSISQTIALDLVKVLQAAFPHAEIRIHNRPEATIIESQARLVHARKVAICGCSTFCPYAVLATEGIGFIYNPVGSQNIWVRNAAERYGNFRLFESPLLNGLMIANNKSGWMLHSAHVMGWVRKQNPTVGNLDITNAPIFRQP</sequence>
<organism evidence="2 3">
    <name type="scientific">Cyclotella cryptica</name>
    <dbReference type="NCBI Taxonomy" id="29204"/>
    <lineage>
        <taxon>Eukaryota</taxon>
        <taxon>Sar</taxon>
        <taxon>Stramenopiles</taxon>
        <taxon>Ochrophyta</taxon>
        <taxon>Bacillariophyta</taxon>
        <taxon>Coscinodiscophyceae</taxon>
        <taxon>Thalassiosirophycidae</taxon>
        <taxon>Stephanodiscales</taxon>
        <taxon>Stephanodiscaceae</taxon>
        <taxon>Cyclotella</taxon>
    </lineage>
</organism>
<dbReference type="Proteomes" id="UP001516023">
    <property type="component" value="Unassembled WGS sequence"/>
</dbReference>
<name>A0ABD3PK26_9STRA</name>
<accession>A0ABD3PK26</accession>
<dbReference type="EMBL" id="JABMIG020000163">
    <property type="protein sequence ID" value="KAL3788029.1"/>
    <property type="molecule type" value="Genomic_DNA"/>
</dbReference>
<gene>
    <name evidence="2" type="ORF">HJC23_008373</name>
</gene>
<proteinExistence type="predicted"/>
<keyword evidence="3" id="KW-1185">Reference proteome</keyword>
<feature type="compositionally biased region" description="Basic residues" evidence="1">
    <location>
        <begin position="67"/>
        <end position="83"/>
    </location>
</feature>
<evidence type="ECO:0000313" key="2">
    <source>
        <dbReference type="EMBL" id="KAL3788029.1"/>
    </source>
</evidence>
<dbReference type="AlphaFoldDB" id="A0ABD3PK26"/>
<feature type="region of interest" description="Disordered" evidence="1">
    <location>
        <begin position="64"/>
        <end position="85"/>
    </location>
</feature>
<protein>
    <submittedName>
        <fullName evidence="2">Uncharacterized protein</fullName>
    </submittedName>
</protein>
<comment type="caution">
    <text evidence="2">The sequence shown here is derived from an EMBL/GenBank/DDBJ whole genome shotgun (WGS) entry which is preliminary data.</text>
</comment>
<evidence type="ECO:0000256" key="1">
    <source>
        <dbReference type="SAM" id="MobiDB-lite"/>
    </source>
</evidence>
<evidence type="ECO:0000313" key="3">
    <source>
        <dbReference type="Proteomes" id="UP001516023"/>
    </source>
</evidence>